<dbReference type="InterPro" id="IPR024983">
    <property type="entry name" value="CHAT_dom"/>
</dbReference>
<dbReference type="Gene3D" id="1.25.40.10">
    <property type="entry name" value="Tetratricopeptide repeat domain"/>
    <property type="match status" value="2"/>
</dbReference>
<dbReference type="AlphaFoldDB" id="A0A0K6G2N5"/>
<evidence type="ECO:0000313" key="2">
    <source>
        <dbReference type="EMBL" id="CUA72770.1"/>
    </source>
</evidence>
<proteinExistence type="predicted"/>
<reference evidence="2 3" key="1">
    <citation type="submission" date="2015-07" db="EMBL/GenBank/DDBJ databases">
        <authorList>
            <person name="Noorani M."/>
        </authorList>
    </citation>
    <scope>NUCLEOTIDE SEQUENCE [LARGE SCALE GENOMIC DNA]</scope>
    <source>
        <strain evidence="2">BBA 69670</strain>
    </source>
</reference>
<evidence type="ECO:0000313" key="3">
    <source>
        <dbReference type="Proteomes" id="UP000044841"/>
    </source>
</evidence>
<dbReference type="SUPFAM" id="SSF48452">
    <property type="entry name" value="TPR-like"/>
    <property type="match status" value="2"/>
</dbReference>
<name>A0A0K6G2N5_9AGAM</name>
<dbReference type="Proteomes" id="UP000044841">
    <property type="component" value="Unassembled WGS sequence"/>
</dbReference>
<feature type="domain" description="CHAT" evidence="1">
    <location>
        <begin position="840"/>
        <end position="1125"/>
    </location>
</feature>
<dbReference type="Pfam" id="PF12770">
    <property type="entry name" value="CHAT"/>
    <property type="match status" value="1"/>
</dbReference>
<accession>A0A0K6G2N5</accession>
<dbReference type="PANTHER" id="PTHR19959">
    <property type="entry name" value="KINESIN LIGHT CHAIN"/>
    <property type="match status" value="1"/>
</dbReference>
<dbReference type="PANTHER" id="PTHR19959:SF119">
    <property type="entry name" value="FUNGAL LIPASE-LIKE DOMAIN-CONTAINING PROTEIN"/>
    <property type="match status" value="1"/>
</dbReference>
<evidence type="ECO:0000259" key="1">
    <source>
        <dbReference type="Pfam" id="PF12770"/>
    </source>
</evidence>
<sequence>MEAPVREGGSIRMVIGTVESNLTSDQTSPFSPINRQQEGQSIENRIYPQALDPMEYLRKIILFKANLASHKDDDINISSLDLSMRLEKLGKSHYDRFRHQDQLGEIDKALACYSYAIYVSHEGHPNIPRRLERLALLYITRFQRAEELRLQDHQKAASYINRAFSAPESQSDPLRRLSITALLFESRFWRIGNPVDGTKAIQCKTEMISMIHESSPELPIRFESLGVLHEAQFQRTGNRPDIDKAIEYLIQAVSFTPNDPRRLESLGISYRTRSLNIASTTLGDIKKSIEYLMLAVEHTPGSHKELPRRLANLGVAWEAMFRRLGDLHANEQAIHFKERAVNSTSVDNTDFPLRLESLGVSYETRFQRLGQLEDIELAIKHLSRAVDLTLQNDLGLPRRLENLGTCHTALFECIQRPEDSKKAIEYLTRAVEYTPTYHPDRPRVLNNLGMAYKSRFEHSQDKDKFEGDIEKAIEYLTLAVDVTISQNEDHPDLPMRLESLGICYRARFDPQVDTELADLRRAIEYGEDAVSRIPENHVGRARQLVNLGISHEMWHKYTKCYLHLSKALDCFRQASVISIAPPRERFRSARHWARLLPSSTLPKSDCLEAYRTAIDLIPRLVLLGTNTRQRYHDLHQVRDLGVEAASMAIRSGKNDIALEWLEQTRCVVWSQTLLLRSEAPLEQLRNMYPDFTSTDRLQEIINQLYHSSLETDSAQSDLRTRSKLEDIPLSLLRRRLVVEYDEIISRVRNLPGFKDFLQPKCASELIRAARQGPIVIITCHDDSCNALIVRPEHNDVTSISLQGYTYKKAQADYLTIKGSLLAQGMRGFGTIRPKSGGFKDVLNSLWENIVKPVLTSLGFMNPSGKLPHVTWCPTGIMAFLPLHAAGDYVRQSQSRVFDYVVSSYTPTLTALLSSHPHAFNHSCGLVAIGQLDAKNDSDLHLASLPGTDTELAYIKRHTQDKMKYTELVGSDATTENVLRAMGQNEWVHLACHARQDANDPAKSGFFLNGGTLDLATIAQQLFKNKGLAFLSACQTATGHDKLPDEAAHLASCMLVVGYPSVIASMWSVVDDDAPFVADSVYSHLMDCQSISDGEVATALHDAVASLREMVGVMEFHRWVQYVHMGL</sequence>
<dbReference type="InterPro" id="IPR011990">
    <property type="entry name" value="TPR-like_helical_dom_sf"/>
</dbReference>
<protein>
    <submittedName>
        <fullName evidence="2">Dystrophin [Sus scrofa]</fullName>
    </submittedName>
</protein>
<dbReference type="EMBL" id="CYGV01001312">
    <property type="protein sequence ID" value="CUA72770.1"/>
    <property type="molecule type" value="Genomic_DNA"/>
</dbReference>
<organism evidence="2 3">
    <name type="scientific">Rhizoctonia solani</name>
    <dbReference type="NCBI Taxonomy" id="456999"/>
    <lineage>
        <taxon>Eukaryota</taxon>
        <taxon>Fungi</taxon>
        <taxon>Dikarya</taxon>
        <taxon>Basidiomycota</taxon>
        <taxon>Agaricomycotina</taxon>
        <taxon>Agaricomycetes</taxon>
        <taxon>Cantharellales</taxon>
        <taxon>Ceratobasidiaceae</taxon>
        <taxon>Rhizoctonia</taxon>
    </lineage>
</organism>
<gene>
    <name evidence="2" type="ORF">RSOLAG22IIIB_05029</name>
</gene>
<keyword evidence="3" id="KW-1185">Reference proteome</keyword>